<dbReference type="InterPro" id="IPR018154">
    <property type="entry name" value="TLV/ENV_coat_polyprotein"/>
</dbReference>
<keyword evidence="7" id="KW-1168">Fusion of virus membrane with host membrane</keyword>
<evidence type="ECO:0000256" key="25">
    <source>
        <dbReference type="ARBA" id="ARBA00024648"/>
    </source>
</evidence>
<dbReference type="GO" id="GO:0046718">
    <property type="term" value="P:symbiont entry into host cell"/>
    <property type="evidence" value="ECO:0007669"/>
    <property type="project" value="UniProtKB-KW"/>
</dbReference>
<dbReference type="SUPFAM" id="SSF58069">
    <property type="entry name" value="Virus ectodomain"/>
    <property type="match status" value="1"/>
</dbReference>
<dbReference type="GO" id="GO:0055036">
    <property type="term" value="C:virion membrane"/>
    <property type="evidence" value="ECO:0007669"/>
    <property type="project" value="UniProtKB-SubCell"/>
</dbReference>
<dbReference type="GO" id="GO:0019062">
    <property type="term" value="P:virion attachment to host cell"/>
    <property type="evidence" value="ECO:0007669"/>
    <property type="project" value="UniProtKB-KW"/>
</dbReference>
<evidence type="ECO:0000256" key="3">
    <source>
        <dbReference type="ARBA" id="ARBA00004563"/>
    </source>
</evidence>
<dbReference type="Pfam" id="PF00429">
    <property type="entry name" value="TLV_coat"/>
    <property type="match status" value="1"/>
</dbReference>
<organism evidence="28">
    <name type="scientific">Simian retrovirus SRV-2</name>
    <dbReference type="NCBI Taxonomy" id="39068"/>
    <lineage>
        <taxon>Viruses</taxon>
        <taxon>Riboviria</taxon>
        <taxon>Pararnavirae</taxon>
        <taxon>Artverviricota</taxon>
        <taxon>Revtraviricetes</taxon>
        <taxon>Ortervirales</taxon>
        <taxon>Retroviridae</taxon>
        <taxon>Orthoretrovirinae</taxon>
        <taxon>Betaretrovirus</taxon>
        <taxon>Betaretrovirus maspfimon</taxon>
        <taxon>Mason-Pfizer monkey virus</taxon>
    </lineage>
</organism>
<evidence type="ECO:0000256" key="18">
    <source>
        <dbReference type="ARBA" id="ARBA00022879"/>
    </source>
</evidence>
<evidence type="ECO:0000256" key="7">
    <source>
        <dbReference type="ARBA" id="ARBA00022506"/>
    </source>
</evidence>
<keyword evidence="13" id="KW-0812">Transmembrane</keyword>
<keyword evidence="9" id="KW-1169">Fusion of virus membrane with host cell membrane</keyword>
<evidence type="ECO:0000256" key="21">
    <source>
        <dbReference type="ARBA" id="ARBA00023136"/>
    </source>
</evidence>
<evidence type="ECO:0000256" key="4">
    <source>
        <dbReference type="ARBA" id="ARBA00004650"/>
    </source>
</evidence>
<evidence type="ECO:0000256" key="11">
    <source>
        <dbReference type="ARBA" id="ARBA00022595"/>
    </source>
</evidence>
<dbReference type="PANTHER" id="PTHR10424:SF75">
    <property type="entry name" value="ENDOGENOUS RETROVIRUS GROUP S71 MEMBER 1 ENV POLYPROTEIN"/>
    <property type="match status" value="1"/>
</dbReference>
<evidence type="ECO:0000256" key="23">
    <source>
        <dbReference type="ARBA" id="ARBA00023180"/>
    </source>
</evidence>
<accession>A0A7R6S6C2</accession>
<keyword evidence="17" id="KW-1043">Host membrane</keyword>
<sequence length="580" mass="63597">MSLLIEMAPKDIPFWRVLLIFQTARVYAGFGDPREAITMIHQQHGKPCDCAGGYVNAAPTVYLATVSCSSHTAYQPSDSLKWRCVSNPTLANGENIGNCPCKTFKESVHSSCYTAYQECFFGNKTYYTAILASNRAPTIGTSNVPTVLGNTHNLLSAGCTGNVGQPICWNPKAPVHISDGGGPQDKAREIAVQKRLEEIHKSLFPELRYHPLALPKARGKEKIDAQTFNLLTATYSLLNKSNPNLANECWLCLPSGNPIPLAIPSNDSFLGSNLSCPIIPPLLVQPLEFRDLINVSCFYSPFQNNSFDVDVGLVEFANCSTTLNISHSLCAPNSSVFVCGNNKAYTYLPTNWTGTCVLATLLPDIDIVPGDAPVPVPAIDHYLHRARRAVQFIPLLVGLGITAAVSTGTAGLGYSITQYTKLSRQLISDVQAISSTIQDLQDQVDSLAEVVLQNRRGLDLLTAEQGGICLALQEKCCFYANKSGIVRDKIKRLQEDLEKRRKEIIDNPFWTGLHGLLPYLLPLLGPLLCLLLLITFGPLIFNKIIAFVKQQIDAIQAKPIQVHYHRLEQEDNGGVYLRVS</sequence>
<proteinExistence type="predicted"/>
<evidence type="ECO:0000256" key="26">
    <source>
        <dbReference type="ARBA" id="ARBA00025621"/>
    </source>
</evidence>
<keyword evidence="18 28" id="KW-0261">Viral envelope protein</keyword>
<keyword evidence="24" id="KW-1160">Virus entry into host cell</keyword>
<evidence type="ECO:0000256" key="20">
    <source>
        <dbReference type="ARBA" id="ARBA00023054"/>
    </source>
</evidence>
<evidence type="ECO:0000256" key="2">
    <source>
        <dbReference type="ARBA" id="ARBA00004505"/>
    </source>
</evidence>
<reference evidence="28" key="1">
    <citation type="submission" date="2017-09" db="EMBL/GenBank/DDBJ databases">
        <title>A new host of simian retrovirus (SRV).</title>
        <authorList>
            <person name="Zao C.-L."/>
            <person name="Tomanek L."/>
            <person name="Cooke A."/>
            <person name="Berger R."/>
            <person name="Barnwell J."/>
            <person name="Skinner B."/>
        </authorList>
    </citation>
    <scope>NUCLEOTIDE SEQUENCE</scope>
    <source>
        <strain evidence="28">SRV2/TEX/2016/V2</strain>
    </source>
</reference>
<keyword evidence="21" id="KW-0472">Membrane</keyword>
<evidence type="ECO:0000256" key="6">
    <source>
        <dbReference type="ARBA" id="ARBA00014571"/>
    </source>
</evidence>
<evidence type="ECO:0000256" key="10">
    <source>
        <dbReference type="ARBA" id="ARBA00022581"/>
    </source>
</evidence>
<dbReference type="PANTHER" id="PTHR10424">
    <property type="entry name" value="VIRAL ENVELOPE PROTEIN"/>
    <property type="match status" value="1"/>
</dbReference>
<keyword evidence="10" id="KW-0945">Host-virus interaction</keyword>
<evidence type="ECO:0000256" key="13">
    <source>
        <dbReference type="ARBA" id="ARBA00022692"/>
    </source>
</evidence>
<dbReference type="EMBL" id="MF805808">
    <property type="protein sequence ID" value="AYN07289.1"/>
    <property type="molecule type" value="Genomic_DNA"/>
</dbReference>
<evidence type="ECO:0000256" key="14">
    <source>
        <dbReference type="ARBA" id="ARBA00022729"/>
    </source>
</evidence>
<evidence type="ECO:0000256" key="16">
    <source>
        <dbReference type="ARBA" id="ARBA00022844"/>
    </source>
</evidence>
<evidence type="ECO:0000256" key="22">
    <source>
        <dbReference type="ARBA" id="ARBA00023157"/>
    </source>
</evidence>
<evidence type="ECO:0000256" key="1">
    <source>
        <dbReference type="ARBA" id="ARBA00004402"/>
    </source>
</evidence>
<keyword evidence="19" id="KW-1133">Transmembrane helix</keyword>
<keyword evidence="16" id="KW-0946">Virion</keyword>
<dbReference type="GO" id="GO:0020002">
    <property type="term" value="C:host cell plasma membrane"/>
    <property type="evidence" value="ECO:0007669"/>
    <property type="project" value="UniProtKB-SubCell"/>
</dbReference>
<evidence type="ECO:0000256" key="24">
    <source>
        <dbReference type="ARBA" id="ARBA00023296"/>
    </source>
</evidence>
<evidence type="ECO:0000256" key="5">
    <source>
        <dbReference type="ARBA" id="ARBA00011330"/>
    </source>
</evidence>
<evidence type="ECO:0000256" key="12">
    <source>
        <dbReference type="ARBA" id="ARBA00022685"/>
    </source>
</evidence>
<comment type="subcellular location">
    <subcellularLocation>
        <location evidence="2">Host cell membrane</location>
        <topology evidence="2">Peripheral membrane protein</topology>
    </subcellularLocation>
    <subcellularLocation>
        <location evidence="1">Host cell membrane</location>
        <topology evidence="1">Single-pass type I membrane protein</topology>
    </subcellularLocation>
    <subcellularLocation>
        <location evidence="4">Virion membrane</location>
        <topology evidence="4">Peripheral membrane protein</topology>
    </subcellularLocation>
    <subcellularLocation>
        <location evidence="3">Virion membrane</location>
        <topology evidence="3">Single-pass type I membrane protein</topology>
    </subcellularLocation>
</comment>
<comment type="function">
    <text evidence="26">The surface protein (SU) attaches the virus to the host cell by binding to its receptor. This interaction triggers the refolding of the transmembrane protein (TM) and is thought to activate its fusogenic potential by unmasking its fusion peptide. Fusion occurs at the host cell plasma membrane.</text>
</comment>
<gene>
    <name evidence="28" type="primary">env</name>
</gene>
<keyword evidence="22" id="KW-1015">Disulfide bond</keyword>
<evidence type="ECO:0000256" key="15">
    <source>
        <dbReference type="ARBA" id="ARBA00022804"/>
    </source>
</evidence>
<dbReference type="CDD" id="cd09851">
    <property type="entry name" value="HTLV-1-like_HR1-HR2"/>
    <property type="match status" value="1"/>
</dbReference>
<keyword evidence="12" id="KW-0165">Cleavage on pair of basic residues</keyword>
<keyword evidence="15" id="KW-1161">Viral attachment to host cell</keyword>
<dbReference type="Gene3D" id="1.10.287.210">
    <property type="match status" value="1"/>
</dbReference>
<evidence type="ECO:0000256" key="17">
    <source>
        <dbReference type="ARBA" id="ARBA00022870"/>
    </source>
</evidence>
<keyword evidence="23" id="KW-0325">Glycoprotein</keyword>
<keyword evidence="11" id="KW-1162">Viral penetration into host cytoplasm</keyword>
<dbReference type="GO" id="GO:0019064">
    <property type="term" value="P:fusion of virus membrane with host plasma membrane"/>
    <property type="evidence" value="ECO:0007669"/>
    <property type="project" value="UniProtKB-KW"/>
</dbReference>
<evidence type="ECO:0000256" key="9">
    <source>
        <dbReference type="ARBA" id="ARBA00022521"/>
    </source>
</evidence>
<evidence type="ECO:0000313" key="28">
    <source>
        <dbReference type="EMBL" id="AYN07289.1"/>
    </source>
</evidence>
<comment type="subunit">
    <text evidence="5">The mature envelope protein (Env) consists of a trimer of SU-TM heterodimers attached by a labile interchain disulfide bond.</text>
</comment>
<comment type="function">
    <text evidence="25">The transmembrane protein (TM) acts as a class I viral fusion protein. Under the current model, the protein has at least 3 conformational states: pre-fusion native state, pre-hairpin intermediate state, and post-fusion hairpin state. During viral and target cell membrane fusion, the coiled coil regions (heptad repeats) assume a trimer-of-hairpins structure, positioning the fusion peptide in close proximity to the C-terminal region of the ectodomain. The formation of this structure appears to drive apposition and subsequent fusion of viral and target cell membranes. Membranes fusion leads to delivery of the nucleocapsid into the cytoplasm.</text>
</comment>
<keyword evidence="8" id="KW-1032">Host cell membrane</keyword>
<evidence type="ECO:0000256" key="27">
    <source>
        <dbReference type="ARBA" id="ARBA00029888"/>
    </source>
</evidence>
<evidence type="ECO:0000256" key="8">
    <source>
        <dbReference type="ARBA" id="ARBA00022511"/>
    </source>
</evidence>
<keyword evidence="14" id="KW-0732">Signal</keyword>
<evidence type="ECO:0000256" key="19">
    <source>
        <dbReference type="ARBA" id="ARBA00022989"/>
    </source>
</evidence>
<protein>
    <recommendedName>
        <fullName evidence="6">Envelope glycoprotein</fullName>
    </recommendedName>
    <alternativeName>
        <fullName evidence="27">Env polyprotein</fullName>
    </alternativeName>
</protein>
<organismHost>
    <name type="scientific">Macaca mulatta</name>
    <name type="common">Rhesus macaque</name>
    <dbReference type="NCBI Taxonomy" id="9544"/>
</organismHost>
<keyword evidence="20" id="KW-0175">Coiled coil</keyword>
<name>A0A7R6S6C2_SRV2</name>
<dbReference type="GO" id="GO:0019031">
    <property type="term" value="C:viral envelope"/>
    <property type="evidence" value="ECO:0007669"/>
    <property type="project" value="UniProtKB-KW"/>
</dbReference>